<protein>
    <recommendedName>
        <fullName evidence="6">Pectin acetylesterase</fullName>
        <ecNumber evidence="6">3.1.1.-</ecNumber>
    </recommendedName>
</protein>
<comment type="caution">
    <text evidence="7">The sequence shown here is derived from an EMBL/GenBank/DDBJ whole genome shotgun (WGS) entry which is preliminary data.</text>
</comment>
<dbReference type="PANTHER" id="PTHR21562">
    <property type="entry name" value="NOTUM-RELATED"/>
    <property type="match status" value="1"/>
</dbReference>
<dbReference type="Proteomes" id="UP000653305">
    <property type="component" value="Unassembled WGS sequence"/>
</dbReference>
<organism evidence="7 8">
    <name type="scientific">Phtheirospermum japonicum</name>
    <dbReference type="NCBI Taxonomy" id="374723"/>
    <lineage>
        <taxon>Eukaryota</taxon>
        <taxon>Viridiplantae</taxon>
        <taxon>Streptophyta</taxon>
        <taxon>Embryophyta</taxon>
        <taxon>Tracheophyta</taxon>
        <taxon>Spermatophyta</taxon>
        <taxon>Magnoliopsida</taxon>
        <taxon>eudicotyledons</taxon>
        <taxon>Gunneridae</taxon>
        <taxon>Pentapetalae</taxon>
        <taxon>asterids</taxon>
        <taxon>lamiids</taxon>
        <taxon>Lamiales</taxon>
        <taxon>Orobanchaceae</taxon>
        <taxon>Orobanchaceae incertae sedis</taxon>
        <taxon>Phtheirospermum</taxon>
    </lineage>
</organism>
<keyword evidence="4 6" id="KW-0134">Cell wall</keyword>
<dbReference type="GO" id="GO:0052793">
    <property type="term" value="F:pectin acetylesterase activity"/>
    <property type="evidence" value="ECO:0007669"/>
    <property type="project" value="TreeGrafter"/>
</dbReference>
<dbReference type="GO" id="GO:0071555">
    <property type="term" value="P:cell wall organization"/>
    <property type="evidence" value="ECO:0007669"/>
    <property type="project" value="UniProtKB-KW"/>
</dbReference>
<keyword evidence="5 6" id="KW-0961">Cell wall biogenesis/degradation</keyword>
<evidence type="ECO:0000256" key="6">
    <source>
        <dbReference type="RuleBase" id="RU363114"/>
    </source>
</evidence>
<dbReference type="PANTHER" id="PTHR21562:SF93">
    <property type="entry name" value="PECTIN ACETYLESTERASE 8"/>
    <property type="match status" value="1"/>
</dbReference>
<comment type="function">
    <text evidence="1 6">Hydrolyzes acetyl esters in homogalacturonan regions of pectin. In type I primary cell wall, galacturonic acid residues of pectin can be acetylated at the O-2 and O-3 positions. Decreasing the degree of acetylation of pectin gels in vitro alters their physical properties.</text>
</comment>
<evidence type="ECO:0000256" key="2">
    <source>
        <dbReference type="ARBA" id="ARBA00004191"/>
    </source>
</evidence>
<dbReference type="EC" id="3.1.1.-" evidence="6"/>
<comment type="subcellular location">
    <subcellularLocation>
        <location evidence="2 6">Secreted</location>
        <location evidence="2 6">Cell wall</location>
    </subcellularLocation>
</comment>
<evidence type="ECO:0000256" key="4">
    <source>
        <dbReference type="ARBA" id="ARBA00022512"/>
    </source>
</evidence>
<gene>
    <name evidence="7" type="ORF">PHJA_002485000</name>
</gene>
<proteinExistence type="inferred from homology"/>
<dbReference type="OrthoDB" id="2015280at2759"/>
<dbReference type="AlphaFoldDB" id="A0A830DAN6"/>
<evidence type="ECO:0000313" key="8">
    <source>
        <dbReference type="Proteomes" id="UP000653305"/>
    </source>
</evidence>
<name>A0A830DAN6_9LAMI</name>
<dbReference type="InterPro" id="IPR004963">
    <property type="entry name" value="PAE/NOTUM"/>
</dbReference>
<keyword evidence="6" id="KW-0378">Hydrolase</keyword>
<reference evidence="7" key="1">
    <citation type="submission" date="2020-07" db="EMBL/GenBank/DDBJ databases">
        <title>Ethylene signaling mediates host invasion by parasitic plants.</title>
        <authorList>
            <person name="Yoshida S."/>
        </authorList>
    </citation>
    <scope>NUCLEOTIDE SEQUENCE</scope>
    <source>
        <strain evidence="7">Okayama</strain>
    </source>
</reference>
<comment type="similarity">
    <text evidence="3 6">Belongs to the pectinacetylesterase family.</text>
</comment>
<evidence type="ECO:0000256" key="5">
    <source>
        <dbReference type="ARBA" id="ARBA00023316"/>
    </source>
</evidence>
<accession>A0A830DAN6</accession>
<keyword evidence="6" id="KW-0964">Secreted</keyword>
<keyword evidence="8" id="KW-1185">Reference proteome</keyword>
<evidence type="ECO:0000256" key="3">
    <source>
        <dbReference type="ARBA" id="ARBA00005784"/>
    </source>
</evidence>
<dbReference type="GO" id="GO:0009505">
    <property type="term" value="C:plant-type cell wall"/>
    <property type="evidence" value="ECO:0007669"/>
    <property type="project" value="TreeGrafter"/>
</dbReference>
<sequence>MFRVLSQKEQFVWMGVHLHTILIKDLELELTIDFYNWNRVKIRYCDGASFTGDVKAVDPATKLYYRGARIFVAVMEDLLAKGMKSANNAILSGCSAGGLTSILHCDNFKAIIPAGAKVKCFADAGFFINAKDVSGASHIEDFYNDVVTTHESAKNLAQSCTSKMKPSLCFFPQNMVQGIQTPLFVVNAAYDSWQNTVHKRIGRIKLVSVKRILHKFLLRALPNRNAGNLAS</sequence>
<evidence type="ECO:0000256" key="1">
    <source>
        <dbReference type="ARBA" id="ARBA00003534"/>
    </source>
</evidence>
<dbReference type="EMBL" id="BMAC01000826">
    <property type="protein sequence ID" value="GFQ03412.1"/>
    <property type="molecule type" value="Genomic_DNA"/>
</dbReference>
<dbReference type="Pfam" id="PF03283">
    <property type="entry name" value="PAE"/>
    <property type="match status" value="1"/>
</dbReference>
<evidence type="ECO:0000313" key="7">
    <source>
        <dbReference type="EMBL" id="GFQ03412.1"/>
    </source>
</evidence>